<sequence>MHTVQVRLRRDAGLSEPEETPGVVTLATPFGPATLRGLPPGAVAALRALARGGTSEDELARTVTEHDGEGGLLRWHLLLRKLSAGALLERAVLLVPSGGEAVVPSGGETVPSGGEMATAGAEPVAVLRPFGGGPLRPAAPLAADARVRLSRFAIAVPEDGRLVVRVPRSPLGVELAPAAAPLLGLLADWTTPAGLACPGLPAETTAAVLGLFADAGLLVRPTPEGEDPERGAAPLAQWSPADLWLHTRTREPRTTGRYGGTYPLRGVQDPLPVAPPAFAGPRIALEPPDLDAIAKTEASLTDVLEARRSIREHDAAAPITLDRLGELLYRTMRQRRTFTGEDGQELADRPYPSGGAVHELEVYPLVVSCEGLEPGLWHYAAHAHALERVADPGPATRTLLDRARSAAMMTEDPQVLLIVTARFGRVMWKYETIAYSLILKHVGVLYQTFYLVATAMGLAVCGLGGGDAAEFAAASGLDPHAEGSVGELLLGSRKGGVAGTPPGWSPEVPS</sequence>
<proteinExistence type="predicted"/>
<reference evidence="4" key="1">
    <citation type="submission" date="2022-10" db="EMBL/GenBank/DDBJ databases">
        <title>The complete genomes of actinobacterial strains from the NBC collection.</title>
        <authorList>
            <person name="Joergensen T.S."/>
            <person name="Alvarez Arevalo M."/>
            <person name="Sterndorff E.B."/>
            <person name="Faurdal D."/>
            <person name="Vuksanovic O."/>
            <person name="Mourched A.-S."/>
            <person name="Charusanti P."/>
            <person name="Shaw S."/>
            <person name="Blin K."/>
            <person name="Weber T."/>
        </authorList>
    </citation>
    <scope>NUCLEOTIDE SEQUENCE</scope>
    <source>
        <strain evidence="4">NBC_00254</strain>
    </source>
</reference>
<dbReference type="InterPro" id="IPR054488">
    <property type="entry name" value="ThcOx_dom2"/>
</dbReference>
<dbReference type="CDD" id="cd02142">
    <property type="entry name" value="McbC_SagB-like_oxidoreductase"/>
    <property type="match status" value="1"/>
</dbReference>
<evidence type="ECO:0000259" key="2">
    <source>
        <dbReference type="Pfam" id="PF00881"/>
    </source>
</evidence>
<dbReference type="PANTHER" id="PTHR43745">
    <property type="entry name" value="NITROREDUCTASE MJ1384-RELATED"/>
    <property type="match status" value="1"/>
</dbReference>
<name>A0ABZ1SNJ7_9ACTN</name>
<dbReference type="RefSeq" id="WP_328709261.1">
    <property type="nucleotide sequence ID" value="NZ_CP108085.1"/>
</dbReference>
<keyword evidence="5" id="KW-1185">Reference proteome</keyword>
<dbReference type="NCBIfam" id="TIGR03605">
    <property type="entry name" value="antibiot_sagB"/>
    <property type="match status" value="1"/>
</dbReference>
<protein>
    <submittedName>
        <fullName evidence="4">SagB family peptide dehydrogenase</fullName>
    </submittedName>
</protein>
<dbReference type="EMBL" id="CP108085">
    <property type="protein sequence ID" value="WUP74601.1"/>
    <property type="molecule type" value="Genomic_DNA"/>
</dbReference>
<dbReference type="InterPro" id="IPR020051">
    <property type="entry name" value="SagB-type_dehydrogenase"/>
</dbReference>
<evidence type="ECO:0000259" key="3">
    <source>
        <dbReference type="Pfam" id="PF22767"/>
    </source>
</evidence>
<dbReference type="Pfam" id="PF22767">
    <property type="entry name" value="ThcOx"/>
    <property type="match status" value="1"/>
</dbReference>
<dbReference type="SUPFAM" id="SSF55469">
    <property type="entry name" value="FMN-dependent nitroreductase-like"/>
    <property type="match status" value="1"/>
</dbReference>
<accession>A0ABZ1SNJ7</accession>
<feature type="region of interest" description="Disordered" evidence="1">
    <location>
        <begin position="1"/>
        <end position="23"/>
    </location>
</feature>
<dbReference type="Proteomes" id="UP001432011">
    <property type="component" value="Chromosome"/>
</dbReference>
<feature type="domain" description="Cyanobactin oxidase ThcOx second" evidence="3">
    <location>
        <begin position="147"/>
        <end position="254"/>
    </location>
</feature>
<dbReference type="Pfam" id="PF00881">
    <property type="entry name" value="Nitroreductase"/>
    <property type="match status" value="1"/>
</dbReference>
<dbReference type="InterPro" id="IPR000415">
    <property type="entry name" value="Nitroreductase-like"/>
</dbReference>
<evidence type="ECO:0000256" key="1">
    <source>
        <dbReference type="SAM" id="MobiDB-lite"/>
    </source>
</evidence>
<dbReference type="Gene3D" id="3.40.109.10">
    <property type="entry name" value="NADH Oxidase"/>
    <property type="match status" value="1"/>
</dbReference>
<gene>
    <name evidence="4" type="ORF">OG913_35425</name>
</gene>
<organism evidence="4 5">
    <name type="scientific">Microbispora hainanensis</name>
    <dbReference type="NCBI Taxonomy" id="568844"/>
    <lineage>
        <taxon>Bacteria</taxon>
        <taxon>Bacillati</taxon>
        <taxon>Actinomycetota</taxon>
        <taxon>Actinomycetes</taxon>
        <taxon>Streptosporangiales</taxon>
        <taxon>Streptosporangiaceae</taxon>
        <taxon>Microbispora</taxon>
    </lineage>
</organism>
<feature type="domain" description="Nitroreductase" evidence="2">
    <location>
        <begin position="305"/>
        <end position="479"/>
    </location>
</feature>
<evidence type="ECO:0000313" key="5">
    <source>
        <dbReference type="Proteomes" id="UP001432011"/>
    </source>
</evidence>
<evidence type="ECO:0000313" key="4">
    <source>
        <dbReference type="EMBL" id="WUP74601.1"/>
    </source>
</evidence>
<dbReference type="InterPro" id="IPR052544">
    <property type="entry name" value="Bacteriocin_Proc_Enz"/>
</dbReference>
<dbReference type="InterPro" id="IPR029479">
    <property type="entry name" value="Nitroreductase"/>
</dbReference>
<dbReference type="PANTHER" id="PTHR43745:SF2">
    <property type="entry name" value="NITROREDUCTASE MJ1384-RELATED"/>
    <property type="match status" value="1"/>
</dbReference>